<comment type="caution">
    <text evidence="2">The sequence shown here is derived from an EMBL/GenBank/DDBJ whole genome shotgun (WGS) entry which is preliminary data.</text>
</comment>
<reference evidence="2" key="1">
    <citation type="journal article" date="2020" name="Stud. Mycol.">
        <title>101 Dothideomycetes genomes: a test case for predicting lifestyles and emergence of pathogens.</title>
        <authorList>
            <person name="Haridas S."/>
            <person name="Albert R."/>
            <person name="Binder M."/>
            <person name="Bloem J."/>
            <person name="Labutti K."/>
            <person name="Salamov A."/>
            <person name="Andreopoulos B."/>
            <person name="Baker S."/>
            <person name="Barry K."/>
            <person name="Bills G."/>
            <person name="Bluhm B."/>
            <person name="Cannon C."/>
            <person name="Castanera R."/>
            <person name="Culley D."/>
            <person name="Daum C."/>
            <person name="Ezra D."/>
            <person name="Gonzalez J."/>
            <person name="Henrissat B."/>
            <person name="Kuo A."/>
            <person name="Liang C."/>
            <person name="Lipzen A."/>
            <person name="Lutzoni F."/>
            <person name="Magnuson J."/>
            <person name="Mondo S."/>
            <person name="Nolan M."/>
            <person name="Ohm R."/>
            <person name="Pangilinan J."/>
            <person name="Park H.-J."/>
            <person name="Ramirez L."/>
            <person name="Alfaro M."/>
            <person name="Sun H."/>
            <person name="Tritt A."/>
            <person name="Yoshinaga Y."/>
            <person name="Zwiers L.-H."/>
            <person name="Turgeon B."/>
            <person name="Goodwin S."/>
            <person name="Spatafora J."/>
            <person name="Crous P."/>
            <person name="Grigoriev I."/>
        </authorList>
    </citation>
    <scope>NUCLEOTIDE SEQUENCE</scope>
    <source>
        <strain evidence="2">CBS 101060</strain>
    </source>
</reference>
<organism evidence="2 3">
    <name type="scientific">Patellaria atrata CBS 101060</name>
    <dbReference type="NCBI Taxonomy" id="1346257"/>
    <lineage>
        <taxon>Eukaryota</taxon>
        <taxon>Fungi</taxon>
        <taxon>Dikarya</taxon>
        <taxon>Ascomycota</taxon>
        <taxon>Pezizomycotina</taxon>
        <taxon>Dothideomycetes</taxon>
        <taxon>Dothideomycetes incertae sedis</taxon>
        <taxon>Patellariales</taxon>
        <taxon>Patellariaceae</taxon>
        <taxon>Patellaria</taxon>
    </lineage>
</organism>
<sequence>RLFASGEYSDLTVICENQEYKLHKNILCVQYDWFKKACDGDFKESETNVIDLTKEDVDPRAVRAMLQYLYTRNYDTQCATTDVTAEPIEPAMFHVLVFAVGEKYLLPGLKALAKDKFENIVSSTSWTEYDFPAVVTAIYDTTPASVKDLRTIV</sequence>
<dbReference type="PROSITE" id="PS50097">
    <property type="entry name" value="BTB"/>
    <property type="match status" value="1"/>
</dbReference>
<dbReference type="AlphaFoldDB" id="A0A9P4VRM5"/>
<dbReference type="CDD" id="cd18186">
    <property type="entry name" value="BTB_POZ_ZBTB_KLHL-like"/>
    <property type="match status" value="1"/>
</dbReference>
<feature type="domain" description="BTB" evidence="1">
    <location>
        <begin position="9"/>
        <end position="78"/>
    </location>
</feature>
<dbReference type="InterPro" id="IPR000210">
    <property type="entry name" value="BTB/POZ_dom"/>
</dbReference>
<dbReference type="Proteomes" id="UP000799429">
    <property type="component" value="Unassembled WGS sequence"/>
</dbReference>
<dbReference type="SUPFAM" id="SSF54695">
    <property type="entry name" value="POZ domain"/>
    <property type="match status" value="1"/>
</dbReference>
<dbReference type="SMART" id="SM00225">
    <property type="entry name" value="BTB"/>
    <property type="match status" value="1"/>
</dbReference>
<gene>
    <name evidence="2" type="ORF">M501DRAFT_905641</name>
</gene>
<dbReference type="Pfam" id="PF00651">
    <property type="entry name" value="BTB"/>
    <property type="match status" value="1"/>
</dbReference>
<evidence type="ECO:0000259" key="1">
    <source>
        <dbReference type="PROSITE" id="PS50097"/>
    </source>
</evidence>
<dbReference type="PANTHER" id="PTHR47843:SF5">
    <property type="entry name" value="BTB_POZ DOMAIN PROTEIN"/>
    <property type="match status" value="1"/>
</dbReference>
<accession>A0A9P4VRM5</accession>
<keyword evidence="3" id="KW-1185">Reference proteome</keyword>
<dbReference type="InterPro" id="IPR011333">
    <property type="entry name" value="SKP1/BTB/POZ_sf"/>
</dbReference>
<proteinExistence type="predicted"/>
<dbReference type="EMBL" id="MU006091">
    <property type="protein sequence ID" value="KAF2841108.1"/>
    <property type="molecule type" value="Genomic_DNA"/>
</dbReference>
<protein>
    <recommendedName>
        <fullName evidence="1">BTB domain-containing protein</fullName>
    </recommendedName>
</protein>
<dbReference type="PANTHER" id="PTHR47843">
    <property type="entry name" value="BTB DOMAIN-CONTAINING PROTEIN-RELATED"/>
    <property type="match status" value="1"/>
</dbReference>
<dbReference type="Gene3D" id="3.30.710.10">
    <property type="entry name" value="Potassium Channel Kv1.1, Chain A"/>
    <property type="match status" value="1"/>
</dbReference>
<feature type="non-terminal residue" evidence="2">
    <location>
        <position position="153"/>
    </location>
</feature>
<evidence type="ECO:0000313" key="3">
    <source>
        <dbReference type="Proteomes" id="UP000799429"/>
    </source>
</evidence>
<evidence type="ECO:0000313" key="2">
    <source>
        <dbReference type="EMBL" id="KAF2841108.1"/>
    </source>
</evidence>
<feature type="non-terminal residue" evidence="2">
    <location>
        <position position="1"/>
    </location>
</feature>
<name>A0A9P4VRM5_9PEZI</name>
<dbReference type="OrthoDB" id="6359816at2759"/>